<dbReference type="InterPro" id="IPR001296">
    <property type="entry name" value="Glyco_trans_1"/>
</dbReference>
<protein>
    <recommendedName>
        <fullName evidence="1">Glycosyl transferase family 1 domain-containing protein</fullName>
    </recommendedName>
</protein>
<reference evidence="2 3" key="1">
    <citation type="journal article" date="2015" name="Genome Announc.">
        <title>Expanding the biotechnology potential of lactobacilli through comparative genomics of 213 strains and associated genera.</title>
        <authorList>
            <person name="Sun Z."/>
            <person name="Harris H.M."/>
            <person name="McCann A."/>
            <person name="Guo C."/>
            <person name="Argimon S."/>
            <person name="Zhang W."/>
            <person name="Yang X."/>
            <person name="Jeffery I.B."/>
            <person name="Cooney J.C."/>
            <person name="Kagawa T.F."/>
            <person name="Liu W."/>
            <person name="Song Y."/>
            <person name="Salvetti E."/>
            <person name="Wrobel A."/>
            <person name="Rasinkangas P."/>
            <person name="Parkhill J."/>
            <person name="Rea M.C."/>
            <person name="O'Sullivan O."/>
            <person name="Ritari J."/>
            <person name="Douillard F.P."/>
            <person name="Paul Ross R."/>
            <person name="Yang R."/>
            <person name="Briner A.E."/>
            <person name="Felis G.E."/>
            <person name="de Vos W.M."/>
            <person name="Barrangou R."/>
            <person name="Klaenhammer T.R."/>
            <person name="Caufield P.W."/>
            <person name="Cui Y."/>
            <person name="Zhang H."/>
            <person name="O'Toole P.W."/>
        </authorList>
    </citation>
    <scope>NUCLEOTIDE SEQUENCE [LARGE SCALE GENOMIC DNA]</scope>
    <source>
        <strain evidence="2 3">DSM 15836</strain>
    </source>
</reference>
<dbReference type="PANTHER" id="PTHR45947">
    <property type="entry name" value="SULFOQUINOVOSYL TRANSFERASE SQD2"/>
    <property type="match status" value="1"/>
</dbReference>
<name>A0ABR5PK12_9LACO</name>
<dbReference type="Pfam" id="PF00534">
    <property type="entry name" value="Glycos_transf_1"/>
    <property type="match status" value="1"/>
</dbReference>
<evidence type="ECO:0000259" key="1">
    <source>
        <dbReference type="Pfam" id="PF00534"/>
    </source>
</evidence>
<dbReference type="Gene3D" id="3.40.50.2000">
    <property type="entry name" value="Glycogen Phosphorylase B"/>
    <property type="match status" value="2"/>
</dbReference>
<comment type="caution">
    <text evidence="2">The sequence shown here is derived from an EMBL/GenBank/DDBJ whole genome shotgun (WGS) entry which is preliminary data.</text>
</comment>
<proteinExistence type="predicted"/>
<sequence>MRIIIAGPMPDERKSGGVAVFDKNLALQLANDKNNEVLIAINKPKLINKKDEYPQNVSFTKVQNVLRLKSFNADVIISCLWYSLFFCQGFERTTKIHTLHAFPDFVSYKIWKFNVMHLIDRILRRKFDYIVANSKFTKYLYEFFFNIDIDGLYTIGLDANAISFLKVMNDKPNKRKQEILYVGRLVKAKHVDKALEAATLLSLNEYTHFNVWGYGNEETNLRKKYSDNQKFIFHGAINHADVYKEYQKNKVFISLNPAEPFGITYEEAIANGLYVVASDTGGGVDFLKHYPDRCSLVDVNDVDSITKGLKLGLESNLRPLTDQELDELSYSNTADQIFRVTKK</sequence>
<organism evidence="2 3">
    <name type="scientific">Ligilactobacillus acidipiscis DSM 15836</name>
    <dbReference type="NCBI Taxonomy" id="1423716"/>
    <lineage>
        <taxon>Bacteria</taxon>
        <taxon>Bacillati</taxon>
        <taxon>Bacillota</taxon>
        <taxon>Bacilli</taxon>
        <taxon>Lactobacillales</taxon>
        <taxon>Lactobacillaceae</taxon>
        <taxon>Ligilactobacillus</taxon>
    </lineage>
</organism>
<dbReference type="InterPro" id="IPR050194">
    <property type="entry name" value="Glycosyltransferase_grp1"/>
</dbReference>
<dbReference type="CDD" id="cd03801">
    <property type="entry name" value="GT4_PimA-like"/>
    <property type="match status" value="1"/>
</dbReference>
<feature type="domain" description="Glycosyl transferase family 1" evidence="1">
    <location>
        <begin position="172"/>
        <end position="316"/>
    </location>
</feature>
<gene>
    <name evidence="2" type="ORF">FC65_GL001872</name>
</gene>
<dbReference type="SUPFAM" id="SSF53756">
    <property type="entry name" value="UDP-Glycosyltransferase/glycogen phosphorylase"/>
    <property type="match status" value="1"/>
</dbReference>
<dbReference type="EMBL" id="AZFI01000061">
    <property type="protein sequence ID" value="KRM27825.1"/>
    <property type="molecule type" value="Genomic_DNA"/>
</dbReference>
<accession>A0ABR5PK12</accession>
<evidence type="ECO:0000313" key="3">
    <source>
        <dbReference type="Proteomes" id="UP000051217"/>
    </source>
</evidence>
<dbReference type="Proteomes" id="UP000051217">
    <property type="component" value="Unassembled WGS sequence"/>
</dbReference>
<dbReference type="PANTHER" id="PTHR45947:SF3">
    <property type="entry name" value="SULFOQUINOVOSYL TRANSFERASE SQD2"/>
    <property type="match status" value="1"/>
</dbReference>
<keyword evidence="3" id="KW-1185">Reference proteome</keyword>
<evidence type="ECO:0000313" key="2">
    <source>
        <dbReference type="EMBL" id="KRM27825.1"/>
    </source>
</evidence>